<dbReference type="CDD" id="cd04301">
    <property type="entry name" value="NAT_SF"/>
    <property type="match status" value="1"/>
</dbReference>
<evidence type="ECO:0000313" key="4">
    <source>
        <dbReference type="EMBL" id="MDC6639146.1"/>
    </source>
</evidence>
<dbReference type="EMBL" id="JAYMCU010000015">
    <property type="protein sequence ID" value="MEC3936638.1"/>
    <property type="molecule type" value="Genomic_DNA"/>
</dbReference>
<comment type="caution">
    <text evidence="6">The sequence shown here is derived from an EMBL/GenBank/DDBJ whole genome shotgun (WGS) entry which is preliminary data.</text>
</comment>
<dbReference type="InterPro" id="IPR051016">
    <property type="entry name" value="Diverse_Substrate_AcTransf"/>
</dbReference>
<dbReference type="Pfam" id="PF00583">
    <property type="entry name" value="Acetyltransf_1"/>
    <property type="match status" value="1"/>
</dbReference>
<reference evidence="5 8" key="4">
    <citation type="submission" date="2024-01" db="EMBL/GenBank/DDBJ databases">
        <title>Comparative Genomics of Leclercia adecarboxylata Strains Isolated from Several Sources.</title>
        <authorList>
            <person name="Yescas-Zazueta V."/>
            <person name="Balbuena-Alonso M.G."/>
            <person name="Valencia D."/>
            <person name="Mendez-Pfeiffer P.A."/>
            <person name="Ballesteros-Monrreal M.G."/>
            <person name="Rocha-Gracia R.D.C."/>
            <person name="Barrios-Villa E."/>
        </authorList>
    </citation>
    <scope>NUCLEOTIDE SEQUENCE [LARGE SCALE GENOMIC DNA]</scope>
    <source>
        <strain evidence="5 8">33MEM</strain>
    </source>
</reference>
<accession>A0A7H0FHY0</accession>
<proteinExistence type="predicted"/>
<reference evidence="6" key="2">
    <citation type="submission" date="2017-09" db="EMBL/GenBank/DDBJ databases">
        <title>FDA dAtabase for Regulatory Grade micrObial Sequences (FDA-ARGOS): Supporting development and validation of Infectious Disease Dx tests.</title>
        <authorList>
            <person name="Minogue T."/>
            <person name="Wolcott M."/>
            <person name="Wasieloski L."/>
            <person name="Aguilar W."/>
            <person name="Moore D."/>
            <person name="Tallon L.J."/>
            <person name="Sadzewicz L."/>
            <person name="Ott S."/>
            <person name="Zhao X."/>
            <person name="Nagaraj S."/>
            <person name="Vavikolanu K."/>
            <person name="Aluvathingal J."/>
            <person name="Nadendla S."/>
            <person name="Sichtig H."/>
        </authorList>
    </citation>
    <scope>NUCLEOTIDE SEQUENCE</scope>
    <source>
        <strain evidence="6">FDAARGOS_404</strain>
    </source>
</reference>
<organism evidence="6 7">
    <name type="scientific">Leclercia adecarboxylata</name>
    <dbReference type="NCBI Taxonomy" id="83655"/>
    <lineage>
        <taxon>Bacteria</taxon>
        <taxon>Pseudomonadati</taxon>
        <taxon>Pseudomonadota</taxon>
        <taxon>Gammaproteobacteria</taxon>
        <taxon>Enterobacterales</taxon>
        <taxon>Enterobacteriaceae</taxon>
        <taxon>Leclercia</taxon>
    </lineage>
</organism>
<dbReference type="PROSITE" id="PS51186">
    <property type="entry name" value="GNAT"/>
    <property type="match status" value="1"/>
</dbReference>
<dbReference type="InterPro" id="IPR016181">
    <property type="entry name" value="Acyl_CoA_acyltransferase"/>
</dbReference>
<evidence type="ECO:0000313" key="5">
    <source>
        <dbReference type="EMBL" id="MEC3936638.1"/>
    </source>
</evidence>
<dbReference type="GO" id="GO:0008080">
    <property type="term" value="F:N-acetyltransferase activity"/>
    <property type="evidence" value="ECO:0007669"/>
    <property type="project" value="TreeGrafter"/>
</dbReference>
<dbReference type="PANTHER" id="PTHR10545:SF29">
    <property type="entry name" value="GH14572P-RELATED"/>
    <property type="match status" value="1"/>
</dbReference>
<keyword evidence="1 6" id="KW-0808">Transferase</keyword>
<evidence type="ECO:0000313" key="8">
    <source>
        <dbReference type="Proteomes" id="UP001357437"/>
    </source>
</evidence>
<reference evidence="7" key="1">
    <citation type="submission" date="2017-09" db="EMBL/GenBank/DDBJ databases">
        <title>FDA dAtabase for Regulatory Grade micrObial Sequences (FDA-ARGOS): Supporting development and validation of Infectious Disease Dx tests.</title>
        <authorList>
            <person name="Minogue T."/>
            <person name="Wolcott M."/>
            <person name="Wasieloski L."/>
            <person name="Aguilar W."/>
            <person name="Moore D."/>
            <person name="Tallon L."/>
            <person name="Sadzewicz L."/>
            <person name="Ott S."/>
            <person name="Zhao X."/>
            <person name="Nagaraj S."/>
            <person name="Vavikolanu K."/>
            <person name="Aluvathingal J."/>
            <person name="Nadendla S."/>
            <person name="Sichtig H."/>
        </authorList>
    </citation>
    <scope>NUCLEOTIDE SEQUENCE [LARGE SCALE GENOMIC DNA]</scope>
    <source>
        <strain evidence="7">FDAARGOS_404</strain>
    </source>
</reference>
<feature type="domain" description="N-acetyltransferase" evidence="3">
    <location>
        <begin position="3"/>
        <end position="156"/>
    </location>
</feature>
<dbReference type="EMBL" id="JAOURS010000012">
    <property type="protein sequence ID" value="MDC6639146.1"/>
    <property type="molecule type" value="Genomic_DNA"/>
</dbReference>
<reference evidence="4" key="3">
    <citation type="journal article" date="2023" name="Genes Genomics">
        <title>Genomic insights of Leclercia adecarboxylata strains linked to an outbreak in public hospitals in Mexico.</title>
        <authorList>
            <person name="Barrios-Villa E."/>
            <person name="Pacheco-Flores B."/>
            <person name="Lozano-Zarain P."/>
            <person name="Del Campo-Ortega R."/>
            <person name="de Jesus Ascencio-Montiel I."/>
            <person name="Gonzalez-Leon M."/>
            <person name="Camorlinga-Ponce M."/>
            <person name="Gaytan Cervantes F.J."/>
            <person name="Gonzalez Torres C."/>
            <person name="Aguilar E."/>
            <person name="Gonzalez Ibarra J."/>
            <person name="Torres Lopez F.J."/>
            <person name="Rosas-Vargas H."/>
            <person name="Gonzalez-Bonilla C.R."/>
            <person name="Del Carmen Rocha-Gracia R."/>
        </authorList>
    </citation>
    <scope>NUCLEOTIDE SEQUENCE</scope>
    <source>
        <strain evidence="4">Lac40</strain>
    </source>
</reference>
<dbReference type="Proteomes" id="UP000222768">
    <property type="component" value="Unassembled WGS sequence"/>
</dbReference>
<evidence type="ECO:0000256" key="1">
    <source>
        <dbReference type="ARBA" id="ARBA00022679"/>
    </source>
</evidence>
<dbReference type="RefSeq" id="WP_072250822.1">
    <property type="nucleotide sequence ID" value="NZ_CP060824.1"/>
</dbReference>
<evidence type="ECO:0000256" key="2">
    <source>
        <dbReference type="ARBA" id="ARBA00023315"/>
    </source>
</evidence>
<keyword evidence="2" id="KW-0012">Acyltransferase</keyword>
<gene>
    <name evidence="6" type="ORF">CRX53_10475</name>
    <name evidence="4" type="ORF">OEZ79_12950</name>
    <name evidence="5" type="ORF">VOF76_10720</name>
</gene>
<dbReference type="AlphaFoldDB" id="A0A7H0FHY0"/>
<evidence type="ECO:0000313" key="7">
    <source>
        <dbReference type="Proteomes" id="UP000222768"/>
    </source>
</evidence>
<dbReference type="Gene3D" id="3.40.630.30">
    <property type="match status" value="1"/>
</dbReference>
<dbReference type="EMBL" id="PDLK01000002">
    <property type="protein sequence ID" value="PHH04370.1"/>
    <property type="molecule type" value="Genomic_DNA"/>
</dbReference>
<name>A0A7H0FHY0_9ENTR</name>
<keyword evidence="8" id="KW-1185">Reference proteome</keyword>
<dbReference type="InterPro" id="IPR000182">
    <property type="entry name" value="GNAT_dom"/>
</dbReference>
<dbReference type="SUPFAM" id="SSF55729">
    <property type="entry name" value="Acyl-CoA N-acyltransferases (Nat)"/>
    <property type="match status" value="1"/>
</dbReference>
<dbReference type="PANTHER" id="PTHR10545">
    <property type="entry name" value="DIAMINE N-ACETYLTRANSFERASE"/>
    <property type="match status" value="1"/>
</dbReference>
<evidence type="ECO:0000313" key="6">
    <source>
        <dbReference type="EMBL" id="PHH04370.1"/>
    </source>
</evidence>
<sequence length="171" mass="19539">MEITIELCPKDEWDSMVEIFTEMEEHYYGKGIIQEPLLKDYLQHKLFSQLSSTLVVRARCGAHIVGLACCSILYPSPRYSGQLHIKELYVSQRERSRGTGKSIMRFIAKLALEQGCYNLSWNAEKSNHRANHFYQSLGGRINDSMVNYSLYGDRLSDLAFDDSAEQHHAAG</sequence>
<dbReference type="Proteomes" id="UP001357437">
    <property type="component" value="Unassembled WGS sequence"/>
</dbReference>
<protein>
    <submittedName>
        <fullName evidence="4 6">N-acetyltransferase</fullName>
    </submittedName>
</protein>
<dbReference type="Proteomes" id="UP001149314">
    <property type="component" value="Unassembled WGS sequence"/>
</dbReference>
<evidence type="ECO:0000259" key="3">
    <source>
        <dbReference type="PROSITE" id="PS51186"/>
    </source>
</evidence>